<dbReference type="GO" id="GO:0005793">
    <property type="term" value="C:endoplasmic reticulum-Golgi intermediate compartment"/>
    <property type="evidence" value="ECO:0007669"/>
    <property type="project" value="UniProtKB-UniRule"/>
</dbReference>
<dbReference type="Proteomes" id="UP000694382">
    <property type="component" value="Unassembled WGS sequence"/>
</dbReference>
<dbReference type="InterPro" id="IPR005578">
    <property type="entry name" value="Yif1_fam"/>
</dbReference>
<dbReference type="Pfam" id="PF03878">
    <property type="entry name" value="YIF1"/>
    <property type="match status" value="1"/>
</dbReference>
<reference evidence="11" key="1">
    <citation type="submission" date="2025-08" db="UniProtKB">
        <authorList>
            <consortium name="Ensembl"/>
        </authorList>
    </citation>
    <scope>IDENTIFICATION</scope>
</reference>
<keyword evidence="2 9" id="KW-0813">Transport</keyword>
<feature type="compositionally biased region" description="Low complexity" evidence="10">
    <location>
        <begin position="142"/>
        <end position="152"/>
    </location>
</feature>
<name>A0A8C3MU30_GEOPR</name>
<organism evidence="11 12">
    <name type="scientific">Geospiza parvula</name>
    <name type="common">Small tree-finch</name>
    <name type="synonym">Camarhynchus parvulus</name>
    <dbReference type="NCBI Taxonomy" id="87175"/>
    <lineage>
        <taxon>Eukaryota</taxon>
        <taxon>Metazoa</taxon>
        <taxon>Chordata</taxon>
        <taxon>Craniata</taxon>
        <taxon>Vertebrata</taxon>
        <taxon>Euteleostomi</taxon>
        <taxon>Archelosauria</taxon>
        <taxon>Archosauria</taxon>
        <taxon>Dinosauria</taxon>
        <taxon>Saurischia</taxon>
        <taxon>Theropoda</taxon>
        <taxon>Coelurosauria</taxon>
        <taxon>Aves</taxon>
        <taxon>Neognathae</taxon>
        <taxon>Neoaves</taxon>
        <taxon>Telluraves</taxon>
        <taxon>Australaves</taxon>
        <taxon>Passeriformes</taxon>
        <taxon>Thraupidae</taxon>
        <taxon>Camarhynchus</taxon>
    </lineage>
</organism>
<evidence type="ECO:0000313" key="12">
    <source>
        <dbReference type="Proteomes" id="UP000694382"/>
    </source>
</evidence>
<evidence type="ECO:0000256" key="5">
    <source>
        <dbReference type="ARBA" id="ARBA00022927"/>
    </source>
</evidence>
<evidence type="ECO:0000256" key="6">
    <source>
        <dbReference type="ARBA" id="ARBA00022989"/>
    </source>
</evidence>
<comment type="subcellular location">
    <subcellularLocation>
        <location evidence="9">Endoplasmic reticulum membrane</location>
        <topology evidence="9">Multi-pass membrane protein</topology>
    </subcellularLocation>
    <subcellularLocation>
        <location evidence="9">Golgi apparatus membrane</location>
        <topology evidence="9">Multi-pass membrane protein</topology>
    </subcellularLocation>
</comment>
<proteinExistence type="inferred from homology"/>
<dbReference type="AlphaFoldDB" id="A0A8C3MU30"/>
<evidence type="ECO:0000256" key="1">
    <source>
        <dbReference type="ARBA" id="ARBA00009727"/>
    </source>
</evidence>
<feature type="region of interest" description="Disordered" evidence="10">
    <location>
        <begin position="135"/>
        <end position="210"/>
    </location>
</feature>
<accession>A0A8C3MU30</accession>
<feature type="region of interest" description="Disordered" evidence="10">
    <location>
        <begin position="256"/>
        <end position="280"/>
    </location>
</feature>
<keyword evidence="12" id="KW-1185">Reference proteome</keyword>
<evidence type="ECO:0000256" key="3">
    <source>
        <dbReference type="ARBA" id="ARBA00022692"/>
    </source>
</evidence>
<keyword evidence="4 9" id="KW-0256">Endoplasmic reticulum</keyword>
<comment type="function">
    <text evidence="9">Has a role in transport between endoplasmic reticulum and Golgi.</text>
</comment>
<feature type="compositionally biased region" description="Gly residues" evidence="10">
    <location>
        <begin position="259"/>
        <end position="268"/>
    </location>
</feature>
<dbReference type="PANTHER" id="PTHR14083:SF1">
    <property type="entry name" value="PROTEIN YIF1B"/>
    <property type="match status" value="1"/>
</dbReference>
<dbReference type="GO" id="GO:0005789">
    <property type="term" value="C:endoplasmic reticulum membrane"/>
    <property type="evidence" value="ECO:0007669"/>
    <property type="project" value="UniProtKB-SubCell"/>
</dbReference>
<feature type="region of interest" description="Disordered" evidence="10">
    <location>
        <begin position="300"/>
        <end position="324"/>
    </location>
</feature>
<evidence type="ECO:0000256" key="4">
    <source>
        <dbReference type="ARBA" id="ARBA00022824"/>
    </source>
</evidence>
<feature type="compositionally biased region" description="Low complexity" evidence="10">
    <location>
        <begin position="45"/>
        <end position="59"/>
    </location>
</feature>
<feature type="compositionally biased region" description="Gly residues" evidence="10">
    <location>
        <begin position="306"/>
        <end position="323"/>
    </location>
</feature>
<keyword evidence="5 9" id="KW-0653">Protein transport</keyword>
<evidence type="ECO:0000313" key="11">
    <source>
        <dbReference type="Ensembl" id="ENSCPVP00000009213.2"/>
    </source>
</evidence>
<evidence type="ECO:0000256" key="8">
    <source>
        <dbReference type="ARBA" id="ARBA00023136"/>
    </source>
</evidence>
<keyword evidence="3" id="KW-0812">Transmembrane</keyword>
<dbReference type="GO" id="GO:0006888">
    <property type="term" value="P:endoplasmic reticulum to Golgi vesicle-mediated transport"/>
    <property type="evidence" value="ECO:0007669"/>
    <property type="project" value="UniProtKB-UniRule"/>
</dbReference>
<dbReference type="Ensembl" id="ENSCPVT00000009614.2">
    <property type="protein sequence ID" value="ENSCPVP00000009213.2"/>
    <property type="gene ID" value="ENSCPVG00000006733.2"/>
</dbReference>
<feature type="region of interest" description="Disordered" evidence="10">
    <location>
        <begin position="1"/>
        <end position="59"/>
    </location>
</feature>
<reference evidence="11" key="2">
    <citation type="submission" date="2025-09" db="UniProtKB">
        <authorList>
            <consortium name="Ensembl"/>
        </authorList>
    </citation>
    <scope>IDENTIFICATION</scope>
</reference>
<dbReference type="PANTHER" id="PTHR14083">
    <property type="entry name" value="YIP1 INTERACTING FACTOR HOMOLOG YIF1 PROTEIN"/>
    <property type="match status" value="1"/>
</dbReference>
<keyword evidence="8" id="KW-0472">Membrane</keyword>
<protein>
    <recommendedName>
        <fullName evidence="9">Protein YIF1</fullName>
    </recommendedName>
</protein>
<sequence length="388" mass="40868">MDPAAPPPKRRGPARLADPRPLFEDTSATGASPGRGFGAPPPPSASSASSSSSSSAPFGPPGAFLAEPVSSLAAAYGSSLASHVEGNLGRWVPVSRLKYYFAVDTVYVGRKLRLLVFPYGHRDWQVRYQQDSPVAPAGANARPLHPGHGFPHLHPPGRPRSGHPKQIFPGQPGAGGELGAGLAAARGAEHPAEPLPGHRQHRPDPHRPRGLRWVQIRGDDRGAAGRAAPGPGRVLGGAGLVLPQQLRVHHPHAEAEAAVGGGGRGGFGARRQEPAAHVPDHGHRRRAAAAHVLADGAPAALSPNHGRGGPEIPGIAGKNGGKNPGNWREKWQEKSRGLAGKIPGKISGIGGKMSWDWREDVLEKILEFPEKIPEFQWFSPKNSHFLSL</sequence>
<evidence type="ECO:0000256" key="7">
    <source>
        <dbReference type="ARBA" id="ARBA00023034"/>
    </source>
</evidence>
<evidence type="ECO:0000256" key="10">
    <source>
        <dbReference type="SAM" id="MobiDB-lite"/>
    </source>
</evidence>
<comment type="similarity">
    <text evidence="1 9">Belongs to the YIF1 family.</text>
</comment>
<accession>A0A8U8CKG5</accession>
<dbReference type="GO" id="GO:0015031">
    <property type="term" value="P:protein transport"/>
    <property type="evidence" value="ECO:0007669"/>
    <property type="project" value="UniProtKB-KW"/>
</dbReference>
<keyword evidence="6" id="KW-1133">Transmembrane helix</keyword>
<evidence type="ECO:0000256" key="2">
    <source>
        <dbReference type="ARBA" id="ARBA00022448"/>
    </source>
</evidence>
<dbReference type="GO" id="GO:0030134">
    <property type="term" value="C:COPII-coated ER to Golgi transport vesicle"/>
    <property type="evidence" value="ECO:0007669"/>
    <property type="project" value="TreeGrafter"/>
</dbReference>
<feature type="compositionally biased region" description="Basic and acidic residues" evidence="10">
    <location>
        <begin position="270"/>
        <end position="280"/>
    </location>
</feature>
<evidence type="ECO:0000256" key="9">
    <source>
        <dbReference type="RuleBase" id="RU368073"/>
    </source>
</evidence>
<keyword evidence="7 9" id="KW-0333">Golgi apparatus</keyword>
<dbReference type="GO" id="GO:0000139">
    <property type="term" value="C:Golgi membrane"/>
    <property type="evidence" value="ECO:0007669"/>
    <property type="project" value="UniProtKB-SubCell"/>
</dbReference>